<evidence type="ECO:0000256" key="1">
    <source>
        <dbReference type="ARBA" id="ARBA00001231"/>
    </source>
</evidence>
<dbReference type="InterPro" id="IPR001764">
    <property type="entry name" value="Glyco_hydro_3_N"/>
</dbReference>
<dbReference type="GO" id="GO:0004563">
    <property type="term" value="F:beta-N-acetylhexosaminidase activity"/>
    <property type="evidence" value="ECO:0007669"/>
    <property type="project" value="UniProtKB-EC"/>
</dbReference>
<comment type="catalytic activity">
    <reaction evidence="1">
        <text>Hydrolysis of terminal non-reducing N-acetyl-D-hexosamine residues in N-acetyl-beta-D-hexosaminides.</text>
        <dbReference type="EC" id="3.2.1.52"/>
    </reaction>
</comment>
<evidence type="ECO:0000313" key="8">
    <source>
        <dbReference type="Proteomes" id="UP000199415"/>
    </source>
</evidence>
<dbReference type="STRING" id="1082479.SAMN05216241_102161"/>
<keyword evidence="5" id="KW-0326">Glycosidase</keyword>
<accession>A0A1G7NGJ2</accession>
<evidence type="ECO:0000256" key="3">
    <source>
        <dbReference type="ARBA" id="ARBA00012663"/>
    </source>
</evidence>
<dbReference type="AlphaFoldDB" id="A0A1G7NGJ2"/>
<evidence type="ECO:0000256" key="4">
    <source>
        <dbReference type="ARBA" id="ARBA00022801"/>
    </source>
</evidence>
<evidence type="ECO:0000259" key="6">
    <source>
        <dbReference type="Pfam" id="PF00933"/>
    </source>
</evidence>
<dbReference type="SUPFAM" id="SSF51445">
    <property type="entry name" value="(Trans)glycosidases"/>
    <property type="match status" value="1"/>
</dbReference>
<sequence>MAPRAAIVGCAGTALTPEERALFAETDPAGFILFRRNCEHPEQVRALVDALRDSVGRADAPVLIDQEGGRVARLTQPHWTVPPAAARFGALAAFDPAAARRAAWLNGRVIGADLIGLGITVNTLPVLDCPAPDADPVIGDRAFAREPEVVTALGRATAAGLLAAGVAPVMKHIPGHGRARVDSHHALPRIPADLAALAAADFEPFRRLNELPWAMTAHAVFDAVDPERPTTTSAAAIGGAIRERIGFDGVLVSDDLGMAALAGDLGARAGAALAAGCDLVLHCSGHPDEVRQVLAACDGISGRTQTRLHAAESHRRAQADRGAFDIEAARRELDALLTTM</sequence>
<dbReference type="RefSeq" id="WP_090018803.1">
    <property type="nucleotide sequence ID" value="NZ_FNCE01000002.1"/>
</dbReference>
<dbReference type="EC" id="3.2.1.52" evidence="3"/>
<dbReference type="OrthoDB" id="9786661at2"/>
<organism evidence="7 8">
    <name type="scientific">Limimonas halophila</name>
    <dbReference type="NCBI Taxonomy" id="1082479"/>
    <lineage>
        <taxon>Bacteria</taxon>
        <taxon>Pseudomonadati</taxon>
        <taxon>Pseudomonadota</taxon>
        <taxon>Alphaproteobacteria</taxon>
        <taxon>Rhodospirillales</taxon>
        <taxon>Rhodovibrionaceae</taxon>
        <taxon>Limimonas</taxon>
    </lineage>
</organism>
<reference evidence="7 8" key="1">
    <citation type="submission" date="2016-10" db="EMBL/GenBank/DDBJ databases">
        <authorList>
            <person name="de Groot N.N."/>
        </authorList>
    </citation>
    <scope>NUCLEOTIDE SEQUENCE [LARGE SCALE GENOMIC DNA]</scope>
    <source>
        <strain evidence="7 8">DSM 25584</strain>
    </source>
</reference>
<dbReference type="Proteomes" id="UP000199415">
    <property type="component" value="Unassembled WGS sequence"/>
</dbReference>
<protein>
    <recommendedName>
        <fullName evidence="3">beta-N-acetylhexosaminidase</fullName>
        <ecNumber evidence="3">3.2.1.52</ecNumber>
    </recommendedName>
</protein>
<dbReference type="PANTHER" id="PTHR30480:SF13">
    <property type="entry name" value="BETA-HEXOSAMINIDASE"/>
    <property type="match status" value="1"/>
</dbReference>
<gene>
    <name evidence="7" type="ORF">SAMN05216241_102161</name>
</gene>
<comment type="similarity">
    <text evidence="2">Belongs to the glycosyl hydrolase 3 family.</text>
</comment>
<evidence type="ECO:0000256" key="2">
    <source>
        <dbReference type="ARBA" id="ARBA00005336"/>
    </source>
</evidence>
<dbReference type="InterPro" id="IPR050226">
    <property type="entry name" value="NagZ_Beta-hexosaminidase"/>
</dbReference>
<feature type="domain" description="Glycoside hydrolase family 3 N-terminal" evidence="6">
    <location>
        <begin position="18"/>
        <end position="296"/>
    </location>
</feature>
<evidence type="ECO:0000313" key="7">
    <source>
        <dbReference type="EMBL" id="SDF73086.1"/>
    </source>
</evidence>
<dbReference type="NCBIfam" id="NF003740">
    <property type="entry name" value="PRK05337.1"/>
    <property type="match status" value="1"/>
</dbReference>
<evidence type="ECO:0000256" key="5">
    <source>
        <dbReference type="ARBA" id="ARBA00023295"/>
    </source>
</evidence>
<dbReference type="Gene3D" id="3.20.20.300">
    <property type="entry name" value="Glycoside hydrolase, family 3, N-terminal domain"/>
    <property type="match status" value="1"/>
</dbReference>
<keyword evidence="8" id="KW-1185">Reference proteome</keyword>
<dbReference type="PANTHER" id="PTHR30480">
    <property type="entry name" value="BETA-HEXOSAMINIDASE-RELATED"/>
    <property type="match status" value="1"/>
</dbReference>
<dbReference type="InterPro" id="IPR017853">
    <property type="entry name" value="GH"/>
</dbReference>
<dbReference type="EMBL" id="FNCE01000002">
    <property type="protein sequence ID" value="SDF73086.1"/>
    <property type="molecule type" value="Genomic_DNA"/>
</dbReference>
<dbReference type="Pfam" id="PF00933">
    <property type="entry name" value="Glyco_hydro_3"/>
    <property type="match status" value="1"/>
</dbReference>
<proteinExistence type="inferred from homology"/>
<name>A0A1G7NGJ2_9PROT</name>
<dbReference type="InterPro" id="IPR036962">
    <property type="entry name" value="Glyco_hydro_3_N_sf"/>
</dbReference>
<dbReference type="GO" id="GO:0005975">
    <property type="term" value="P:carbohydrate metabolic process"/>
    <property type="evidence" value="ECO:0007669"/>
    <property type="project" value="InterPro"/>
</dbReference>
<dbReference type="GO" id="GO:0009254">
    <property type="term" value="P:peptidoglycan turnover"/>
    <property type="evidence" value="ECO:0007669"/>
    <property type="project" value="TreeGrafter"/>
</dbReference>
<keyword evidence="4" id="KW-0378">Hydrolase</keyword>